<keyword evidence="2" id="KW-1185">Reference proteome</keyword>
<dbReference type="AlphaFoldDB" id="W9C1V9"/>
<comment type="caution">
    <text evidence="1">The sequence shown here is derived from an EMBL/GenBank/DDBJ whole genome shotgun (WGS) entry which is preliminary data.</text>
</comment>
<name>W9C1V9_SCLBF</name>
<protein>
    <submittedName>
        <fullName evidence="1">Uncharacterized protein</fullName>
    </submittedName>
</protein>
<evidence type="ECO:0000313" key="2">
    <source>
        <dbReference type="Proteomes" id="UP000019487"/>
    </source>
</evidence>
<accession>W9C1V9</accession>
<organism evidence="1 2">
    <name type="scientific">Sclerotinia borealis (strain F-4128)</name>
    <dbReference type="NCBI Taxonomy" id="1432307"/>
    <lineage>
        <taxon>Eukaryota</taxon>
        <taxon>Fungi</taxon>
        <taxon>Dikarya</taxon>
        <taxon>Ascomycota</taxon>
        <taxon>Pezizomycotina</taxon>
        <taxon>Leotiomycetes</taxon>
        <taxon>Helotiales</taxon>
        <taxon>Sclerotiniaceae</taxon>
        <taxon>Sclerotinia</taxon>
    </lineage>
</organism>
<sequence>MASRKRIWESFAEGTYKPSQNDADLPTMIHRTSRRSTVSTPTSTVVAIKKRDINESPHDFGETIATLKSPSESVAIRALQETADEQAWMIQAMRSRIDANALWMQRSNRKISRRDKRVAKLRKRLERANIALLRADWSKSEAIAEVGTKHNERVKVLRNKRPASADGPCTKCGENCIWLVKENQQLRNRLHEVDGLCIRLRTECSKLESKIRGLESKVDEIRG</sequence>
<dbReference type="EMBL" id="AYSA01000751">
    <property type="protein sequence ID" value="ESZ89861.1"/>
    <property type="molecule type" value="Genomic_DNA"/>
</dbReference>
<evidence type="ECO:0000313" key="1">
    <source>
        <dbReference type="EMBL" id="ESZ89861.1"/>
    </source>
</evidence>
<proteinExistence type="predicted"/>
<reference evidence="1 2" key="1">
    <citation type="journal article" date="2014" name="Genome Announc.">
        <title>Draft genome sequence of Sclerotinia borealis, a psychrophilic plant pathogenic fungus.</title>
        <authorList>
            <person name="Mardanov A.V."/>
            <person name="Beletsky A.V."/>
            <person name="Kadnikov V.V."/>
            <person name="Ignatov A.N."/>
            <person name="Ravin N.V."/>
        </authorList>
    </citation>
    <scope>NUCLEOTIDE SEQUENCE [LARGE SCALE GENOMIC DNA]</scope>
    <source>
        <strain evidence="2">F-4157</strain>
    </source>
</reference>
<dbReference type="OrthoDB" id="3535172at2759"/>
<dbReference type="Proteomes" id="UP000019487">
    <property type="component" value="Unassembled WGS sequence"/>
</dbReference>
<dbReference type="HOGENOM" id="CLU_1255803_0_0_1"/>
<gene>
    <name evidence="1" type="ORF">SBOR_9757</name>
</gene>